<sequence>MIKKILATLISCFILVGLIVIYYWRDIQYQPESADLINYFLILPVAITFILLSPWLIYKAYKHLQEKKQQAELAAQNQEGASTEAQPIAQDSKWLKLNLYASSAYSALGENDSIIDGIKQFSSPQLDRNLVNFHGVPILSYRIEDLDPQLQSEDEEALQFLPVRQQRIMALIQHQLEQHTELLVSISDHLKRSSLFYESQNLHQYRMHPAWIDPSFSGAEDGEAIQVEPVYRLDKLNLHILLSEDVVHTWNDASSNEALQSIFYDLGIIPQKFHIEYHYLSAASTEQHLVELFERIQNQPHEISLILASDSEIDQDIIDEKSWGASAYIPAEFISSSCLAHPDVQLEQLHPEKTFNLVLNQNNLNQIFQELKITDLPQYQAEDPFVLVVEDGADIKVVKKLERFFTQSPVEPHHYLYCKPIFGHTQKVAKLFGLMLGAHLSEQQVAFVYGQNLQAFIQAFPEVEPDQDSVAIAH</sequence>
<dbReference type="PATRIC" id="fig|1217649.3.peg.3039"/>
<dbReference type="OrthoDB" id="6713163at2"/>
<feature type="transmembrane region" description="Helical" evidence="1">
    <location>
        <begin position="36"/>
        <end position="58"/>
    </location>
</feature>
<comment type="caution">
    <text evidence="2">The sequence shown here is derived from an EMBL/GenBank/DDBJ whole genome shotgun (WGS) entry which is preliminary data.</text>
</comment>
<organism evidence="2 3">
    <name type="scientific">Acinetobacter beijerinckii ANC 3835</name>
    <dbReference type="NCBI Taxonomy" id="1217649"/>
    <lineage>
        <taxon>Bacteria</taxon>
        <taxon>Pseudomonadati</taxon>
        <taxon>Pseudomonadota</taxon>
        <taxon>Gammaproteobacteria</taxon>
        <taxon>Moraxellales</taxon>
        <taxon>Moraxellaceae</taxon>
        <taxon>Acinetobacter</taxon>
    </lineage>
</organism>
<reference evidence="2 3" key="1">
    <citation type="submission" date="2013-02" db="EMBL/GenBank/DDBJ databases">
        <title>The Genome Sequence of Acinetobacter beijerinckii ANC 3835.</title>
        <authorList>
            <consortium name="The Broad Institute Genome Sequencing Platform"/>
            <consortium name="The Broad Institute Genome Sequencing Center for Infectious Disease"/>
            <person name="Cerqueira G."/>
            <person name="Feldgarden M."/>
            <person name="Courvalin P."/>
            <person name="Perichon B."/>
            <person name="Grillot-Courvalin C."/>
            <person name="Clermont D."/>
            <person name="Rocha E."/>
            <person name="Yoon E.-J."/>
            <person name="Nemec A."/>
            <person name="Walker B."/>
            <person name="Young S.K."/>
            <person name="Zeng Q."/>
            <person name="Gargeya S."/>
            <person name="Fitzgerald M."/>
            <person name="Haas B."/>
            <person name="Abouelleil A."/>
            <person name="Alvarado L."/>
            <person name="Arachchi H.M."/>
            <person name="Berlin A.M."/>
            <person name="Chapman S.B."/>
            <person name="Dewar J."/>
            <person name="Goldberg J."/>
            <person name="Griggs A."/>
            <person name="Gujja S."/>
            <person name="Hansen M."/>
            <person name="Howarth C."/>
            <person name="Imamovic A."/>
            <person name="Larimer J."/>
            <person name="McCowan C."/>
            <person name="Murphy C."/>
            <person name="Neiman D."/>
            <person name="Pearson M."/>
            <person name="Priest M."/>
            <person name="Roberts A."/>
            <person name="Saif S."/>
            <person name="Shea T."/>
            <person name="Sisk P."/>
            <person name="Sykes S."/>
            <person name="Wortman J."/>
            <person name="Nusbaum C."/>
            <person name="Birren B."/>
        </authorList>
    </citation>
    <scope>NUCLEOTIDE SEQUENCE [LARGE SCALE GENOMIC DNA]</scope>
    <source>
        <strain evidence="2 3">ANC 3835</strain>
    </source>
</reference>
<proteinExistence type="predicted"/>
<evidence type="ECO:0000313" key="2">
    <source>
        <dbReference type="EMBL" id="ENW02614.1"/>
    </source>
</evidence>
<dbReference type="AlphaFoldDB" id="N9FCM6"/>
<dbReference type="EMBL" id="APQK01000018">
    <property type="protein sequence ID" value="ENW02614.1"/>
    <property type="molecule type" value="Genomic_DNA"/>
</dbReference>
<evidence type="ECO:0000313" key="3">
    <source>
        <dbReference type="Proteomes" id="UP000018417"/>
    </source>
</evidence>
<gene>
    <name evidence="2" type="ORF">F934_03121</name>
</gene>
<accession>N9FCM6</accession>
<dbReference type="HOGENOM" id="CLU_574442_0_0_6"/>
<feature type="transmembrane region" description="Helical" evidence="1">
    <location>
        <begin position="5"/>
        <end position="24"/>
    </location>
</feature>
<dbReference type="RefSeq" id="WP_005056327.1">
    <property type="nucleotide sequence ID" value="NZ_KB849762.1"/>
</dbReference>
<protein>
    <submittedName>
        <fullName evidence="2">Uncharacterized protein</fullName>
    </submittedName>
</protein>
<name>N9FCM6_9GAMM</name>
<evidence type="ECO:0000256" key="1">
    <source>
        <dbReference type="SAM" id="Phobius"/>
    </source>
</evidence>
<dbReference type="Proteomes" id="UP000018417">
    <property type="component" value="Unassembled WGS sequence"/>
</dbReference>
<keyword evidence="1" id="KW-0472">Membrane</keyword>
<keyword evidence="1" id="KW-0812">Transmembrane</keyword>
<keyword evidence="1" id="KW-1133">Transmembrane helix</keyword>